<feature type="domain" description="Tyrosine-protein kinase G-rich" evidence="9">
    <location>
        <begin position="348"/>
        <end position="417"/>
    </location>
</feature>
<dbReference type="Proteomes" id="UP000622890">
    <property type="component" value="Unassembled WGS sequence"/>
</dbReference>
<dbReference type="RefSeq" id="WP_200598407.1">
    <property type="nucleotide sequence ID" value="NZ_JAEPBG010000035.1"/>
</dbReference>
<sequence>MVAFDFYNVLMARKRIIFISLAVTVITAVALSMSLPKTYKATTTLLLHYSSADPVTGVPAPAQMINNLIATQADIVGSTNVAAAVIDKLGLANAEMPPKPDGTPLTLEERRNALVGWLMENIDVKTGRESSVLKLTFKANEPKLAALVANTYASQYQQASSRFKADPARNARAYFDNQVKGARERLEEAQMRLSTFQKANGIVNADSRADVENARLHELSNQLVAVQAQLSDVRSRGAQAHGNASGSPDINANPLIQNLNNELAKARTNLSYIAERFKEGHPRYQEQKAEVDKLTQELNRQVRASANSIDNNATILRQREAELQAAFQAQKTKMLDINRQRDQLSVYVRDIENAQRAYDSVAQRYSQISIEGQSTQSDVSVLSPAEVPTDASSPKLVLNLVASVFMGLLLGAGLALVAELLDRRVRSIADIGELVDAPMLGILQHPRRSRFGLIAMARRALPHKPALHA</sequence>
<dbReference type="GO" id="GO:0005886">
    <property type="term" value="C:plasma membrane"/>
    <property type="evidence" value="ECO:0007669"/>
    <property type="project" value="UniProtKB-SubCell"/>
</dbReference>
<evidence type="ECO:0000259" key="9">
    <source>
        <dbReference type="Pfam" id="PF13807"/>
    </source>
</evidence>
<keyword evidence="11" id="KW-1185">Reference proteome</keyword>
<keyword evidence="5 7" id="KW-0472">Membrane</keyword>
<gene>
    <name evidence="10" type="primary">epsF</name>
    <name evidence="10" type="ORF">JJB74_30915</name>
</gene>
<feature type="transmembrane region" description="Helical" evidence="7">
    <location>
        <begin position="396"/>
        <end position="418"/>
    </location>
</feature>
<dbReference type="InterPro" id="IPR017468">
    <property type="entry name" value="Chain_len_reg_EpsF"/>
</dbReference>
<protein>
    <submittedName>
        <fullName evidence="10">Chain length determinant protein EpsF</fullName>
    </submittedName>
</protein>
<evidence type="ECO:0000259" key="8">
    <source>
        <dbReference type="Pfam" id="PF02706"/>
    </source>
</evidence>
<evidence type="ECO:0000256" key="2">
    <source>
        <dbReference type="ARBA" id="ARBA00022475"/>
    </source>
</evidence>
<dbReference type="InterPro" id="IPR003856">
    <property type="entry name" value="LPS_length_determ_N"/>
</dbReference>
<evidence type="ECO:0000256" key="6">
    <source>
        <dbReference type="SAM" id="Coils"/>
    </source>
</evidence>
<dbReference type="PANTHER" id="PTHR32309">
    <property type="entry name" value="TYROSINE-PROTEIN KINASE"/>
    <property type="match status" value="1"/>
</dbReference>
<dbReference type="GO" id="GO:0004713">
    <property type="term" value="F:protein tyrosine kinase activity"/>
    <property type="evidence" value="ECO:0007669"/>
    <property type="project" value="TreeGrafter"/>
</dbReference>
<proteinExistence type="predicted"/>
<evidence type="ECO:0000256" key="7">
    <source>
        <dbReference type="SAM" id="Phobius"/>
    </source>
</evidence>
<dbReference type="AlphaFoldDB" id="A0A934T397"/>
<dbReference type="Pfam" id="PF02706">
    <property type="entry name" value="Wzz"/>
    <property type="match status" value="1"/>
</dbReference>
<evidence type="ECO:0000256" key="1">
    <source>
        <dbReference type="ARBA" id="ARBA00004651"/>
    </source>
</evidence>
<dbReference type="Pfam" id="PF13807">
    <property type="entry name" value="GNVR"/>
    <property type="match status" value="1"/>
</dbReference>
<dbReference type="InterPro" id="IPR050445">
    <property type="entry name" value="Bact_polysacc_biosynth/exp"/>
</dbReference>
<evidence type="ECO:0000256" key="5">
    <source>
        <dbReference type="ARBA" id="ARBA00023136"/>
    </source>
</evidence>
<evidence type="ECO:0000256" key="3">
    <source>
        <dbReference type="ARBA" id="ARBA00022692"/>
    </source>
</evidence>
<name>A0A934T397_9BURK</name>
<evidence type="ECO:0000313" key="10">
    <source>
        <dbReference type="EMBL" id="MBK4739037.1"/>
    </source>
</evidence>
<feature type="domain" description="Polysaccharide chain length determinant N-terminal" evidence="8">
    <location>
        <begin position="7"/>
        <end position="89"/>
    </location>
</feature>
<comment type="caution">
    <text evidence="10">The sequence shown here is derived from an EMBL/GenBank/DDBJ whole genome shotgun (WGS) entry which is preliminary data.</text>
</comment>
<dbReference type="InterPro" id="IPR032807">
    <property type="entry name" value="GNVR"/>
</dbReference>
<comment type="subcellular location">
    <subcellularLocation>
        <location evidence="1">Cell membrane</location>
        <topology evidence="1">Multi-pass membrane protein</topology>
    </subcellularLocation>
</comment>
<keyword evidence="6" id="KW-0175">Coiled coil</keyword>
<keyword evidence="4 7" id="KW-1133">Transmembrane helix</keyword>
<dbReference type="EMBL" id="JAEPBG010000035">
    <property type="protein sequence ID" value="MBK4739037.1"/>
    <property type="molecule type" value="Genomic_DNA"/>
</dbReference>
<keyword evidence="3 7" id="KW-0812">Transmembrane</keyword>
<organism evidence="10 11">
    <name type="scientific">Noviherbaspirillum pedocola</name>
    <dbReference type="NCBI Taxonomy" id="2801341"/>
    <lineage>
        <taxon>Bacteria</taxon>
        <taxon>Pseudomonadati</taxon>
        <taxon>Pseudomonadota</taxon>
        <taxon>Betaproteobacteria</taxon>
        <taxon>Burkholderiales</taxon>
        <taxon>Oxalobacteraceae</taxon>
        <taxon>Noviherbaspirillum</taxon>
    </lineage>
</organism>
<reference evidence="10" key="1">
    <citation type="submission" date="2021-01" db="EMBL/GenBank/DDBJ databases">
        <title>Genome sequence of strain Noviherbaspirillum sp. DKR-6.</title>
        <authorList>
            <person name="Chaudhary D.K."/>
        </authorList>
    </citation>
    <scope>NUCLEOTIDE SEQUENCE</scope>
    <source>
        <strain evidence="10">DKR-6</strain>
    </source>
</reference>
<keyword evidence="2" id="KW-1003">Cell membrane</keyword>
<evidence type="ECO:0000313" key="11">
    <source>
        <dbReference type="Proteomes" id="UP000622890"/>
    </source>
</evidence>
<accession>A0A934T397</accession>
<dbReference type="PANTHER" id="PTHR32309:SF13">
    <property type="entry name" value="FERRIC ENTEROBACTIN TRANSPORT PROTEIN FEPE"/>
    <property type="match status" value="1"/>
</dbReference>
<dbReference type="NCBIfam" id="TIGR03017">
    <property type="entry name" value="EpsF"/>
    <property type="match status" value="1"/>
</dbReference>
<feature type="coiled-coil region" evidence="6">
    <location>
        <begin position="179"/>
        <end position="304"/>
    </location>
</feature>
<evidence type="ECO:0000256" key="4">
    <source>
        <dbReference type="ARBA" id="ARBA00022989"/>
    </source>
</evidence>